<feature type="compositionally biased region" description="Low complexity" evidence="1">
    <location>
        <begin position="132"/>
        <end position="145"/>
    </location>
</feature>
<feature type="region of interest" description="Disordered" evidence="1">
    <location>
        <begin position="188"/>
        <end position="207"/>
    </location>
</feature>
<protein>
    <submittedName>
        <fullName evidence="2">Uncharacterized protein</fullName>
    </submittedName>
</protein>
<proteinExistence type="predicted"/>
<evidence type="ECO:0000313" key="3">
    <source>
        <dbReference type="Proteomes" id="UP001642464"/>
    </source>
</evidence>
<comment type="caution">
    <text evidence="2">The sequence shown here is derived from an EMBL/GenBank/DDBJ whole genome shotgun (WGS) entry which is preliminary data.</text>
</comment>
<feature type="region of interest" description="Disordered" evidence="1">
    <location>
        <begin position="113"/>
        <end position="145"/>
    </location>
</feature>
<accession>A0ABP0L1K4</accession>
<keyword evidence="3" id="KW-1185">Reference proteome</keyword>
<dbReference type="EMBL" id="CAXAMM010014113">
    <property type="protein sequence ID" value="CAK9032955.1"/>
    <property type="molecule type" value="Genomic_DNA"/>
</dbReference>
<reference evidence="2 3" key="1">
    <citation type="submission" date="2024-02" db="EMBL/GenBank/DDBJ databases">
        <authorList>
            <person name="Chen Y."/>
            <person name="Shah S."/>
            <person name="Dougan E. K."/>
            <person name="Thang M."/>
            <person name="Chan C."/>
        </authorList>
    </citation>
    <scope>NUCLEOTIDE SEQUENCE [LARGE SCALE GENOMIC DNA]</scope>
</reference>
<dbReference type="Proteomes" id="UP001642464">
    <property type="component" value="Unassembled WGS sequence"/>
</dbReference>
<evidence type="ECO:0000313" key="2">
    <source>
        <dbReference type="EMBL" id="CAK9032955.1"/>
    </source>
</evidence>
<name>A0ABP0L1K4_9DINO</name>
<organism evidence="2 3">
    <name type="scientific">Durusdinium trenchii</name>
    <dbReference type="NCBI Taxonomy" id="1381693"/>
    <lineage>
        <taxon>Eukaryota</taxon>
        <taxon>Sar</taxon>
        <taxon>Alveolata</taxon>
        <taxon>Dinophyceae</taxon>
        <taxon>Suessiales</taxon>
        <taxon>Symbiodiniaceae</taxon>
        <taxon>Durusdinium</taxon>
    </lineage>
</organism>
<gene>
    <name evidence="2" type="ORF">SCF082_LOCUS20283</name>
</gene>
<evidence type="ECO:0000256" key="1">
    <source>
        <dbReference type="SAM" id="MobiDB-lite"/>
    </source>
</evidence>
<sequence>MGLAIQPSYSVGSIQWGLRPAANATNYTLFTDWDGKGSPEAKAFNDFCAASGHDDRKFLDFIASSSQQEDSQVPPCVRLSLETLHGSVGVDLFHVKVPGAPGEEMHLLALKEDPESRSHPDASPTAPVARNSRSSAGGFTSSAGAASSASSWNEVVDAVEALEEVTLLLNNGHRAQSIEEAHLRFASAGPRARGARGPRGAEGTRKGHEMEMPSLKRLTRATDWPNLLKILQGYVDHLRSGEEGQLSMGPLFLKLPGNRSYVRANHAVLSSPDTPRLHQFPPERPVRLWLHLSNLDQQHVTRAHEPSLQEILEQ</sequence>